<dbReference type="InterPro" id="IPR047215">
    <property type="entry name" value="Galactose_mutarotase-like"/>
</dbReference>
<reference evidence="12 13" key="1">
    <citation type="journal article" date="2005" name="Int. J. Syst. Evol. Microbiol.">
        <title>Bacillus cibi sp. nov., isolated from jeotgal, a traditional Korean fermented seafood.</title>
        <authorList>
            <person name="Yoon J.H."/>
            <person name="Lee C.H."/>
            <person name="Oh T.K."/>
        </authorList>
    </citation>
    <scope>NUCLEOTIDE SEQUENCE [LARGE SCALE GENOMIC DNA]</scope>
    <source>
        <strain evidence="12 13">DSM 16189</strain>
    </source>
</reference>
<evidence type="ECO:0000256" key="2">
    <source>
        <dbReference type="ARBA" id="ARBA00005028"/>
    </source>
</evidence>
<protein>
    <recommendedName>
        <fullName evidence="5 8">Aldose 1-epimerase</fullName>
        <ecNumber evidence="4 8">5.1.3.3</ecNumber>
    </recommendedName>
</protein>
<dbReference type="EC" id="5.1.3.3" evidence="4 8"/>
<dbReference type="Pfam" id="PF01263">
    <property type="entry name" value="Aldose_epim"/>
    <property type="match status" value="1"/>
</dbReference>
<keyword evidence="13" id="KW-1185">Reference proteome</keyword>
<dbReference type="CDD" id="cd09019">
    <property type="entry name" value="galactose_mutarotase_like"/>
    <property type="match status" value="1"/>
</dbReference>
<evidence type="ECO:0000256" key="4">
    <source>
        <dbReference type="ARBA" id="ARBA00013185"/>
    </source>
</evidence>
<dbReference type="EMBL" id="JNVC02000002">
    <property type="protein sequence ID" value="KEZ53387.1"/>
    <property type="molecule type" value="Genomic_DNA"/>
</dbReference>
<sequence length="345" mass="38414">MNILHETILKHPQQNIEKYTLENSQGYSVSFLNLGGTITSIMAPDKNGTFENVVLAYDHAEQYLENPYYLGALIGRVAGRIQDAQLGPYKLEANEGEHQLHGGPHGFHSVYWNVRTEKRDDAAVAVLTHFSRDGEGGYPGSLDVQVTYTLDCDNTFTIDYEARSDKDTWLSLTNHAYFNLSADSGRDVLGHALQLNAEGIAEMDEDQLPTGKWIPVKDTPFDLKTGKLVREAAESDNRHIINAGNGYDHLFLLEQRDLNQIIVQEEESGRKMTVQTSEPAAVIYTANKMDTVHPLKAEQAKGPYAAICIETQRIPESLLVPGLPTHKLAAHEAYRSRTSFTFGLV</sequence>
<dbReference type="InterPro" id="IPR008183">
    <property type="entry name" value="Aldose_1/G6P_1-epimerase"/>
</dbReference>
<gene>
    <name evidence="12" type="ORF">GS18_0207260</name>
</gene>
<proteinExistence type="inferred from homology"/>
<comment type="catalytic activity">
    <reaction evidence="1 8">
        <text>alpha-D-glucose = beta-D-glucose</text>
        <dbReference type="Rhea" id="RHEA:10264"/>
        <dbReference type="ChEBI" id="CHEBI:15903"/>
        <dbReference type="ChEBI" id="CHEBI:17925"/>
        <dbReference type="EC" id="5.1.3.3"/>
    </reaction>
</comment>
<dbReference type="Proteomes" id="UP000028549">
    <property type="component" value="Unassembled WGS sequence"/>
</dbReference>
<dbReference type="OrthoDB" id="9779408at2"/>
<feature type="binding site" evidence="11">
    <location>
        <begin position="175"/>
        <end position="177"/>
    </location>
    <ligand>
        <name>beta-D-galactose</name>
        <dbReference type="ChEBI" id="CHEBI:27667"/>
    </ligand>
</feature>
<evidence type="ECO:0000313" key="13">
    <source>
        <dbReference type="Proteomes" id="UP000028549"/>
    </source>
</evidence>
<dbReference type="STRING" id="246786.GS18_0207260"/>
<dbReference type="InterPro" id="IPR018052">
    <property type="entry name" value="Ald1_epimerase_CS"/>
</dbReference>
<dbReference type="UniPathway" id="UPA00242"/>
<dbReference type="SUPFAM" id="SSF74650">
    <property type="entry name" value="Galactose mutarotase-like"/>
    <property type="match status" value="1"/>
</dbReference>
<evidence type="ECO:0000256" key="5">
    <source>
        <dbReference type="ARBA" id="ARBA00014165"/>
    </source>
</evidence>
<evidence type="ECO:0000256" key="9">
    <source>
        <dbReference type="PIRSR" id="PIRSR005096-1"/>
    </source>
</evidence>
<dbReference type="InterPro" id="IPR011013">
    <property type="entry name" value="Gal_mutarotase_sf_dom"/>
</dbReference>
<dbReference type="RefSeq" id="WP_029566455.1">
    <property type="nucleotide sequence ID" value="NZ_JNVC02000002.1"/>
</dbReference>
<dbReference type="GO" id="GO:0033499">
    <property type="term" value="P:galactose catabolic process via UDP-galactose, Leloir pathway"/>
    <property type="evidence" value="ECO:0007669"/>
    <property type="project" value="TreeGrafter"/>
</dbReference>
<evidence type="ECO:0000256" key="1">
    <source>
        <dbReference type="ARBA" id="ARBA00001614"/>
    </source>
</evidence>
<dbReference type="Gene3D" id="2.70.98.10">
    <property type="match status" value="1"/>
</dbReference>
<dbReference type="GO" id="GO:0005737">
    <property type="term" value="C:cytoplasm"/>
    <property type="evidence" value="ECO:0007669"/>
    <property type="project" value="TreeGrafter"/>
</dbReference>
<organism evidence="12 13">
    <name type="scientific">Metabacillus indicus</name>
    <name type="common">Bacillus indicus</name>
    <dbReference type="NCBI Taxonomy" id="246786"/>
    <lineage>
        <taxon>Bacteria</taxon>
        <taxon>Bacillati</taxon>
        <taxon>Bacillota</taxon>
        <taxon>Bacilli</taxon>
        <taxon>Bacillales</taxon>
        <taxon>Bacillaceae</taxon>
        <taxon>Metabacillus</taxon>
    </lineage>
</organism>
<dbReference type="InterPro" id="IPR014718">
    <property type="entry name" value="GH-type_carb-bd"/>
</dbReference>
<keyword evidence="6 8" id="KW-0413">Isomerase</keyword>
<comment type="similarity">
    <text evidence="3 8">Belongs to the aldose epimerase family.</text>
</comment>
<evidence type="ECO:0000256" key="7">
    <source>
        <dbReference type="ARBA" id="ARBA00023277"/>
    </source>
</evidence>
<dbReference type="GO" id="GO:0030246">
    <property type="term" value="F:carbohydrate binding"/>
    <property type="evidence" value="ECO:0007669"/>
    <property type="project" value="InterPro"/>
</dbReference>
<dbReference type="AlphaFoldDB" id="A0A084H1C5"/>
<dbReference type="PANTHER" id="PTHR10091:SF0">
    <property type="entry name" value="GALACTOSE MUTAROTASE"/>
    <property type="match status" value="1"/>
</dbReference>
<feature type="binding site" evidence="10">
    <location>
        <position position="248"/>
    </location>
    <ligand>
        <name>beta-D-galactose</name>
        <dbReference type="ChEBI" id="CHEBI:27667"/>
    </ligand>
</feature>
<comment type="pathway">
    <text evidence="2 8">Carbohydrate metabolism; hexose metabolism.</text>
</comment>
<dbReference type="InterPro" id="IPR015443">
    <property type="entry name" value="Aldose_1-epimerase"/>
</dbReference>
<accession>A0A084H1C5</accession>
<evidence type="ECO:0000256" key="11">
    <source>
        <dbReference type="PIRSR" id="PIRSR005096-3"/>
    </source>
</evidence>
<evidence type="ECO:0000313" key="12">
    <source>
        <dbReference type="EMBL" id="KEZ53387.1"/>
    </source>
</evidence>
<dbReference type="PANTHER" id="PTHR10091">
    <property type="entry name" value="ALDOSE-1-EPIMERASE"/>
    <property type="match status" value="1"/>
</dbReference>
<comment type="caution">
    <text evidence="12">The sequence shown here is derived from an EMBL/GenBank/DDBJ whole genome shotgun (WGS) entry which is preliminary data.</text>
</comment>
<dbReference type="GO" id="GO:0006006">
    <property type="term" value="P:glucose metabolic process"/>
    <property type="evidence" value="ECO:0007669"/>
    <property type="project" value="TreeGrafter"/>
</dbReference>
<feature type="active site" description="Proton acceptor" evidence="9">
    <location>
        <position position="310"/>
    </location>
</feature>
<evidence type="ECO:0000256" key="3">
    <source>
        <dbReference type="ARBA" id="ARBA00006206"/>
    </source>
</evidence>
<feature type="active site" description="Proton donor" evidence="9">
    <location>
        <position position="175"/>
    </location>
</feature>
<dbReference type="GO" id="GO:0004034">
    <property type="term" value="F:aldose 1-epimerase activity"/>
    <property type="evidence" value="ECO:0007669"/>
    <property type="project" value="UniProtKB-EC"/>
</dbReference>
<keyword evidence="7 8" id="KW-0119">Carbohydrate metabolism</keyword>
<evidence type="ECO:0000256" key="10">
    <source>
        <dbReference type="PIRSR" id="PIRSR005096-2"/>
    </source>
</evidence>
<evidence type="ECO:0000256" key="6">
    <source>
        <dbReference type="ARBA" id="ARBA00023235"/>
    </source>
</evidence>
<evidence type="ECO:0000256" key="8">
    <source>
        <dbReference type="PIRNR" id="PIRNR005096"/>
    </source>
</evidence>
<dbReference type="PROSITE" id="PS00545">
    <property type="entry name" value="ALDOSE_1_EPIMERASE"/>
    <property type="match status" value="1"/>
</dbReference>
<name>A0A084H1C5_METID</name>
<dbReference type="PIRSF" id="PIRSF005096">
    <property type="entry name" value="GALM"/>
    <property type="match status" value="1"/>
</dbReference>